<protein>
    <submittedName>
        <fullName evidence="4">Uncharacterized protein</fullName>
    </submittedName>
</protein>
<keyword evidence="1" id="KW-0963">Cytoplasm</keyword>
<accession>A0A8E2EXQ2</accession>
<dbReference type="OrthoDB" id="366230at2759"/>
<sequence length="128" mass="13816">VEPLLDFGREDLVYDVRWSPVKPGVFALVDGAGSLEFWDVNADVEVPVAKTSPSDRRGVSFMARSLNKLAWERNEGKRVAVGGMDGVVTVFEVGADLGGAENVRQEEWAGVKKLVGRLDSSGVVVNGR</sequence>
<keyword evidence="2" id="KW-0853">WD repeat</keyword>
<keyword evidence="5" id="KW-1185">Reference proteome</keyword>
<evidence type="ECO:0000256" key="3">
    <source>
        <dbReference type="ARBA" id="ARBA00022737"/>
    </source>
</evidence>
<dbReference type="Proteomes" id="UP000250140">
    <property type="component" value="Unassembled WGS sequence"/>
</dbReference>
<evidence type="ECO:0000256" key="2">
    <source>
        <dbReference type="ARBA" id="ARBA00022574"/>
    </source>
</evidence>
<dbReference type="Gene3D" id="2.130.10.10">
    <property type="entry name" value="YVTN repeat-like/Quinoprotein amine dehydrogenase"/>
    <property type="match status" value="1"/>
</dbReference>
<evidence type="ECO:0000256" key="1">
    <source>
        <dbReference type="ARBA" id="ARBA00022490"/>
    </source>
</evidence>
<name>A0A8E2EXQ2_9PEZI</name>
<dbReference type="InterPro" id="IPR015943">
    <property type="entry name" value="WD40/YVTN_repeat-like_dom_sf"/>
</dbReference>
<reference evidence="4 5" key="1">
    <citation type="journal article" date="2016" name="Nat. Commun.">
        <title>Ectomycorrhizal ecology is imprinted in the genome of the dominant symbiotic fungus Cenococcum geophilum.</title>
        <authorList>
            <consortium name="DOE Joint Genome Institute"/>
            <person name="Peter M."/>
            <person name="Kohler A."/>
            <person name="Ohm R.A."/>
            <person name="Kuo A."/>
            <person name="Krutzmann J."/>
            <person name="Morin E."/>
            <person name="Arend M."/>
            <person name="Barry K.W."/>
            <person name="Binder M."/>
            <person name="Choi C."/>
            <person name="Clum A."/>
            <person name="Copeland A."/>
            <person name="Grisel N."/>
            <person name="Haridas S."/>
            <person name="Kipfer T."/>
            <person name="LaButti K."/>
            <person name="Lindquist E."/>
            <person name="Lipzen A."/>
            <person name="Maire R."/>
            <person name="Meier B."/>
            <person name="Mihaltcheva S."/>
            <person name="Molinier V."/>
            <person name="Murat C."/>
            <person name="Poggeler S."/>
            <person name="Quandt C.A."/>
            <person name="Sperisen C."/>
            <person name="Tritt A."/>
            <person name="Tisserant E."/>
            <person name="Crous P.W."/>
            <person name="Henrissat B."/>
            <person name="Nehls U."/>
            <person name="Egli S."/>
            <person name="Spatafora J.W."/>
            <person name="Grigoriev I.V."/>
            <person name="Martin F.M."/>
        </authorList>
    </citation>
    <scope>NUCLEOTIDE SEQUENCE [LARGE SCALE GENOMIC DNA]</scope>
    <source>
        <strain evidence="4 5">CBS 207.34</strain>
    </source>
</reference>
<dbReference type="InterPro" id="IPR050687">
    <property type="entry name" value="Dynein_IC"/>
</dbReference>
<dbReference type="EMBL" id="KV749965">
    <property type="protein sequence ID" value="OCL06852.1"/>
    <property type="molecule type" value="Genomic_DNA"/>
</dbReference>
<dbReference type="AlphaFoldDB" id="A0A8E2EXQ2"/>
<dbReference type="PANTHER" id="PTHR12442:SF22">
    <property type="entry name" value="CYTOPLASMIC DYNEIN 1 INTERMEDIATE CHAIN-RELATED"/>
    <property type="match status" value="1"/>
</dbReference>
<dbReference type="GO" id="GO:0010970">
    <property type="term" value="P:transport along microtubule"/>
    <property type="evidence" value="ECO:0007669"/>
    <property type="project" value="TreeGrafter"/>
</dbReference>
<evidence type="ECO:0000313" key="4">
    <source>
        <dbReference type="EMBL" id="OCL06852.1"/>
    </source>
</evidence>
<dbReference type="GO" id="GO:0045504">
    <property type="term" value="F:dynein heavy chain binding"/>
    <property type="evidence" value="ECO:0007669"/>
    <property type="project" value="TreeGrafter"/>
</dbReference>
<proteinExistence type="predicted"/>
<dbReference type="InterPro" id="IPR036322">
    <property type="entry name" value="WD40_repeat_dom_sf"/>
</dbReference>
<dbReference type="SUPFAM" id="SSF50978">
    <property type="entry name" value="WD40 repeat-like"/>
    <property type="match status" value="1"/>
</dbReference>
<feature type="non-terminal residue" evidence="4">
    <location>
        <position position="1"/>
    </location>
</feature>
<dbReference type="PANTHER" id="PTHR12442">
    <property type="entry name" value="DYNEIN INTERMEDIATE CHAIN"/>
    <property type="match status" value="1"/>
</dbReference>
<gene>
    <name evidence="4" type="ORF">AOQ84DRAFT_296186</name>
</gene>
<dbReference type="GO" id="GO:0045503">
    <property type="term" value="F:dynein light chain binding"/>
    <property type="evidence" value="ECO:0007669"/>
    <property type="project" value="TreeGrafter"/>
</dbReference>
<organism evidence="4 5">
    <name type="scientific">Glonium stellatum</name>
    <dbReference type="NCBI Taxonomy" id="574774"/>
    <lineage>
        <taxon>Eukaryota</taxon>
        <taxon>Fungi</taxon>
        <taxon>Dikarya</taxon>
        <taxon>Ascomycota</taxon>
        <taxon>Pezizomycotina</taxon>
        <taxon>Dothideomycetes</taxon>
        <taxon>Pleosporomycetidae</taxon>
        <taxon>Gloniales</taxon>
        <taxon>Gloniaceae</taxon>
        <taxon>Glonium</taxon>
    </lineage>
</organism>
<keyword evidence="3" id="KW-0677">Repeat</keyword>
<evidence type="ECO:0000313" key="5">
    <source>
        <dbReference type="Proteomes" id="UP000250140"/>
    </source>
</evidence>
<dbReference type="GO" id="GO:0005868">
    <property type="term" value="C:cytoplasmic dynein complex"/>
    <property type="evidence" value="ECO:0007669"/>
    <property type="project" value="TreeGrafter"/>
</dbReference>